<dbReference type="SUPFAM" id="SSF55331">
    <property type="entry name" value="Tautomerase/MIF"/>
    <property type="match status" value="1"/>
</dbReference>
<dbReference type="PANTHER" id="PTHR38460:SF1">
    <property type="entry name" value="TAUTOMERASE YOLI-RELATED"/>
    <property type="match status" value="1"/>
</dbReference>
<accession>A0A9X2B6A4</accession>
<dbReference type="RefSeq" id="WP_241571185.1">
    <property type="nucleotide sequence ID" value="NZ_JAKUML010000008.1"/>
</dbReference>
<keyword evidence="2" id="KW-1185">Reference proteome</keyword>
<organism evidence="1 2">
    <name type="scientific">Acinetobacter sedimenti</name>
    <dbReference type="NCBI Taxonomy" id="2919922"/>
    <lineage>
        <taxon>Bacteria</taxon>
        <taxon>Pseudomonadati</taxon>
        <taxon>Pseudomonadota</taxon>
        <taxon>Gammaproteobacteria</taxon>
        <taxon>Moraxellales</taxon>
        <taxon>Moraxellaceae</taxon>
        <taxon>Acinetobacter</taxon>
    </lineage>
</organism>
<evidence type="ECO:0000313" key="1">
    <source>
        <dbReference type="EMBL" id="MCJ8146498.1"/>
    </source>
</evidence>
<proteinExistence type="predicted"/>
<evidence type="ECO:0000313" key="2">
    <source>
        <dbReference type="Proteomes" id="UP001139701"/>
    </source>
</evidence>
<reference evidence="1" key="1">
    <citation type="submission" date="2022-02" db="EMBL/GenBank/DDBJ databases">
        <title>Acinetobacter A3.8 sp. nov., isolated from Sediment (Zhairuo Island).</title>
        <authorList>
            <person name="Zheng K."/>
        </authorList>
    </citation>
    <scope>NUCLEOTIDE SEQUENCE</scope>
    <source>
        <strain evidence="1">A3.8</strain>
    </source>
</reference>
<gene>
    <name evidence="1" type="ORF">MKI79_06225</name>
</gene>
<dbReference type="InterPro" id="IPR014347">
    <property type="entry name" value="Tautomerase/MIF_sf"/>
</dbReference>
<dbReference type="InterPro" id="IPR037479">
    <property type="entry name" value="Tauto_MSAD"/>
</dbReference>
<dbReference type="PANTHER" id="PTHR38460">
    <property type="entry name" value="TAUTOMERASE YOLI-RELATED"/>
    <property type="match status" value="1"/>
</dbReference>
<dbReference type="AlphaFoldDB" id="A0A9X2B6A4"/>
<dbReference type="Proteomes" id="UP001139701">
    <property type="component" value="Unassembled WGS sequence"/>
</dbReference>
<sequence length="129" mass="14781">MSQIKIYGLANTIQTHKAKLSDAIHQALVTALQYPVEKKFQRFFALERADFIFPNDRSNDYLIIEILMFEGRSTSAKKLLIQTLFQNIQNQCGISTQDIEITIIETPKENWGIRGQCGDELALNYKVDV</sequence>
<protein>
    <submittedName>
        <fullName evidence="1">Tautomerase family protein</fullName>
    </submittedName>
</protein>
<dbReference type="Gene3D" id="3.30.429.10">
    <property type="entry name" value="Macrophage Migration Inhibitory Factor"/>
    <property type="match status" value="1"/>
</dbReference>
<dbReference type="EMBL" id="JAKUML010000008">
    <property type="protein sequence ID" value="MCJ8146498.1"/>
    <property type="molecule type" value="Genomic_DNA"/>
</dbReference>
<name>A0A9X2B6A4_9GAMM</name>
<comment type="caution">
    <text evidence="1">The sequence shown here is derived from an EMBL/GenBank/DDBJ whole genome shotgun (WGS) entry which is preliminary data.</text>
</comment>
<dbReference type="Pfam" id="PF14552">
    <property type="entry name" value="Tautomerase_2"/>
    <property type="match status" value="1"/>
</dbReference>